<dbReference type="InterPro" id="IPR003591">
    <property type="entry name" value="Leu-rich_rpt_typical-subtyp"/>
</dbReference>
<dbReference type="VEuPathDB" id="VectorBase:AATE001151"/>
<dbReference type="PROSITE" id="PS51450">
    <property type="entry name" value="LRR"/>
    <property type="match status" value="3"/>
</dbReference>
<keyword evidence="2" id="KW-0732">Signal</keyword>
<evidence type="ECO:0000256" key="2">
    <source>
        <dbReference type="ARBA" id="ARBA00022729"/>
    </source>
</evidence>
<evidence type="ECO:0000256" key="1">
    <source>
        <dbReference type="ARBA" id="ARBA00022614"/>
    </source>
</evidence>
<evidence type="ECO:0000313" key="4">
    <source>
        <dbReference type="EnsemblMetazoa" id="AATE001151-PA.1"/>
    </source>
</evidence>
<name>A0A182IL12_ANOAO</name>
<reference evidence="4" key="1">
    <citation type="submission" date="2022-08" db="UniProtKB">
        <authorList>
            <consortium name="EnsemblMetazoa"/>
        </authorList>
    </citation>
    <scope>IDENTIFICATION</scope>
    <source>
        <strain evidence="4">EBRO</strain>
    </source>
</reference>
<keyword evidence="1" id="KW-0433">Leucine-rich repeat</keyword>
<dbReference type="InterPro" id="IPR050328">
    <property type="entry name" value="Dev_Immune_Receptor"/>
</dbReference>
<protein>
    <recommendedName>
        <fullName evidence="5">Leucine rich immune protein (Coil-less)</fullName>
    </recommendedName>
</protein>
<proteinExistence type="predicted"/>
<dbReference type="Gene3D" id="3.80.10.10">
    <property type="entry name" value="Ribonuclease Inhibitor"/>
    <property type="match status" value="2"/>
</dbReference>
<dbReference type="InterPro" id="IPR032675">
    <property type="entry name" value="LRR_dom_sf"/>
</dbReference>
<dbReference type="SMART" id="SM00369">
    <property type="entry name" value="LRR_TYP"/>
    <property type="match status" value="6"/>
</dbReference>
<accession>A0A182IL12</accession>
<evidence type="ECO:0008006" key="5">
    <source>
        <dbReference type="Google" id="ProtNLM"/>
    </source>
</evidence>
<evidence type="ECO:0000256" key="3">
    <source>
        <dbReference type="ARBA" id="ARBA00022737"/>
    </source>
</evidence>
<dbReference type="PANTHER" id="PTHR24373:SF370">
    <property type="entry name" value="FISH-LIPS, ISOFORM E"/>
    <property type="match status" value="1"/>
</dbReference>
<dbReference type="STRING" id="41427.A0A182IL12"/>
<dbReference type="EnsemblMetazoa" id="AATE001151-RA">
    <property type="protein sequence ID" value="AATE001151-PA.1"/>
    <property type="gene ID" value="AATE001151"/>
</dbReference>
<keyword evidence="3" id="KW-0677">Repeat</keyword>
<dbReference type="GO" id="GO:0031012">
    <property type="term" value="C:extracellular matrix"/>
    <property type="evidence" value="ECO:0007669"/>
    <property type="project" value="TreeGrafter"/>
</dbReference>
<organism evidence="4">
    <name type="scientific">Anopheles atroparvus</name>
    <name type="common">European mosquito</name>
    <dbReference type="NCBI Taxonomy" id="41427"/>
    <lineage>
        <taxon>Eukaryota</taxon>
        <taxon>Metazoa</taxon>
        <taxon>Ecdysozoa</taxon>
        <taxon>Arthropoda</taxon>
        <taxon>Hexapoda</taxon>
        <taxon>Insecta</taxon>
        <taxon>Pterygota</taxon>
        <taxon>Neoptera</taxon>
        <taxon>Endopterygota</taxon>
        <taxon>Diptera</taxon>
        <taxon>Nematocera</taxon>
        <taxon>Culicoidea</taxon>
        <taxon>Culicidae</taxon>
        <taxon>Anophelinae</taxon>
        <taxon>Anopheles</taxon>
    </lineage>
</organism>
<dbReference type="SUPFAM" id="SSF52058">
    <property type="entry name" value="L domain-like"/>
    <property type="match status" value="1"/>
</dbReference>
<dbReference type="PRINTS" id="PR00019">
    <property type="entry name" value="LEURICHRPT"/>
</dbReference>
<dbReference type="PANTHER" id="PTHR24373">
    <property type="entry name" value="SLIT RELATED LEUCINE-RICH REPEAT NEURONAL PROTEIN"/>
    <property type="match status" value="1"/>
</dbReference>
<dbReference type="Pfam" id="PF13855">
    <property type="entry name" value="LRR_8"/>
    <property type="match status" value="3"/>
</dbReference>
<sequence>MKRYRNFPTQGTNKTTAEALQAEYNREMSRVWIVFLVSCVSTSAFLTVSEAAIIRLNCEYVEEKCVLKNVYATEDDRFKEIRKEGYPNSIEFFDCHIHTLPPIPYIYSVKADAINLVRIEENTFSTISHLDVAYNRLRDISVNAFEYPLELVKLTLNGNPTLKDFSFLHKLAGLKVLDMAEMKLELDLIDINTFAEMTELRRLNMSENRIASIPVGMFSPLKSLQHLDLSRNAITKIAAGALAIVIGPGESHWNGHSDALEFDLSHNNISIIENNAFLSANRINLRHNRLTGIGAYAFDNQTDLRSLVLAENRQLKNFDFLHNLPALHDLDMSHMNFSFEGHPRNMFNDLAALTALDLSHNQITEVPIGIFAELQSLNSVNLRHNLIKHIEFGTFSMRKYDLIDEIDLSYNQITDLNFLVFVPLKYLKTLLLHGNNIPYVNAKQLIRNKSLQNFGIQNSLVRCYDLVDLLGHLKLVLEHNEFVSHLPNVDGIKCVP</sequence>
<dbReference type="GO" id="GO:0005615">
    <property type="term" value="C:extracellular space"/>
    <property type="evidence" value="ECO:0007669"/>
    <property type="project" value="TreeGrafter"/>
</dbReference>
<dbReference type="InterPro" id="IPR001611">
    <property type="entry name" value="Leu-rich_rpt"/>
</dbReference>
<dbReference type="AlphaFoldDB" id="A0A182IL12"/>